<dbReference type="PANTHER" id="PTHR47332:SF4">
    <property type="entry name" value="SET DOMAIN-CONTAINING PROTEIN 5"/>
    <property type="match status" value="1"/>
</dbReference>
<dbReference type="Pfam" id="PF00856">
    <property type="entry name" value="SET"/>
    <property type="match status" value="1"/>
</dbReference>
<dbReference type="SUPFAM" id="SSF82199">
    <property type="entry name" value="SET domain"/>
    <property type="match status" value="1"/>
</dbReference>
<organism evidence="3 4">
    <name type="scientific">Fistulina hepatica ATCC 64428</name>
    <dbReference type="NCBI Taxonomy" id="1128425"/>
    <lineage>
        <taxon>Eukaryota</taxon>
        <taxon>Fungi</taxon>
        <taxon>Dikarya</taxon>
        <taxon>Basidiomycota</taxon>
        <taxon>Agaricomycotina</taxon>
        <taxon>Agaricomycetes</taxon>
        <taxon>Agaricomycetidae</taxon>
        <taxon>Agaricales</taxon>
        <taxon>Fistulinaceae</taxon>
        <taxon>Fistulina</taxon>
    </lineage>
</organism>
<dbReference type="InterPro" id="IPR053185">
    <property type="entry name" value="SET_domain_protein"/>
</dbReference>
<name>A0A0D7A870_9AGAR</name>
<dbReference type="Proteomes" id="UP000054144">
    <property type="component" value="Unassembled WGS sequence"/>
</dbReference>
<evidence type="ECO:0000313" key="4">
    <source>
        <dbReference type="Proteomes" id="UP000054144"/>
    </source>
</evidence>
<dbReference type="SMART" id="SM00317">
    <property type="entry name" value="SET"/>
    <property type="match status" value="1"/>
</dbReference>
<evidence type="ECO:0000256" key="1">
    <source>
        <dbReference type="SAM" id="MobiDB-lite"/>
    </source>
</evidence>
<feature type="domain" description="SET" evidence="2">
    <location>
        <begin position="125"/>
        <end position="284"/>
    </location>
</feature>
<reference evidence="3 4" key="1">
    <citation type="journal article" date="2015" name="Fungal Genet. Biol.">
        <title>Evolution of novel wood decay mechanisms in Agaricales revealed by the genome sequences of Fistulina hepatica and Cylindrobasidium torrendii.</title>
        <authorList>
            <person name="Floudas D."/>
            <person name="Held B.W."/>
            <person name="Riley R."/>
            <person name="Nagy L.G."/>
            <person name="Koehler G."/>
            <person name="Ransdell A.S."/>
            <person name="Younus H."/>
            <person name="Chow J."/>
            <person name="Chiniquy J."/>
            <person name="Lipzen A."/>
            <person name="Tritt A."/>
            <person name="Sun H."/>
            <person name="Haridas S."/>
            <person name="LaButti K."/>
            <person name="Ohm R.A."/>
            <person name="Kues U."/>
            <person name="Blanchette R.A."/>
            <person name="Grigoriev I.V."/>
            <person name="Minto R.E."/>
            <person name="Hibbett D.S."/>
        </authorList>
    </citation>
    <scope>NUCLEOTIDE SEQUENCE [LARGE SCALE GENOMIC DNA]</scope>
    <source>
        <strain evidence="3 4">ATCC 64428</strain>
    </source>
</reference>
<dbReference type="PANTHER" id="PTHR47332">
    <property type="entry name" value="SET DOMAIN-CONTAINING PROTEIN 5"/>
    <property type="match status" value="1"/>
</dbReference>
<dbReference type="InterPro" id="IPR001214">
    <property type="entry name" value="SET_dom"/>
</dbReference>
<feature type="region of interest" description="Disordered" evidence="1">
    <location>
        <begin position="1"/>
        <end position="22"/>
    </location>
</feature>
<dbReference type="PROSITE" id="PS50280">
    <property type="entry name" value="SET"/>
    <property type="match status" value="1"/>
</dbReference>
<dbReference type="AlphaFoldDB" id="A0A0D7A870"/>
<evidence type="ECO:0000313" key="3">
    <source>
        <dbReference type="EMBL" id="KIY46126.1"/>
    </source>
</evidence>
<dbReference type="EMBL" id="KN882043">
    <property type="protein sequence ID" value="KIY46126.1"/>
    <property type="molecule type" value="Genomic_DNA"/>
</dbReference>
<gene>
    <name evidence="3" type="ORF">FISHEDRAFT_75969</name>
</gene>
<accession>A0A0D7A870</accession>
<dbReference type="CDD" id="cd20071">
    <property type="entry name" value="SET_SMYD"/>
    <property type="match status" value="1"/>
</dbReference>
<evidence type="ECO:0000259" key="2">
    <source>
        <dbReference type="PROSITE" id="PS50280"/>
    </source>
</evidence>
<keyword evidence="4" id="KW-1185">Reference proteome</keyword>
<proteinExistence type="predicted"/>
<dbReference type="InterPro" id="IPR046341">
    <property type="entry name" value="SET_dom_sf"/>
</dbReference>
<sequence length="430" mass="47997">MRRGFLNKDASAKHKVTTVPSPAVEPSVAVTKPAASLAAKSYNVPTVEAFPEKGSVKVPSPKSIVIPHTGGNECTTEELYLKMSRGVVKRTITCLPPNTMETGCLFFTGVKERLLARPSWPSPVPKAAQNCYRIDGSSLGGLGVFAARNIKMGELIIVERPLLTIPEDMCIEPGKSLEQLVQEVLMQMPPDRAAQFRALDDCRRNGGGFVKDPMVGILNTNSFGVDILPGDLDMFYCAVFNLTSRLNHSCSPNVYGSWNVQSFSYSVRARRDISAGEELTNSYLHRSSLFFPCAQRAELLERYNFKCKCPSCTDVGPGHRPRQSDTNRKLLMFNRIRLTEQEEKVHREFQKMIDDPKREGEKQKQENDALHLLDLLEQERLVDDVICAFQYSFLCKLALVAKDENKARKWALKAADVGRLLQVRTAAGQK</sequence>
<dbReference type="Gene3D" id="2.170.270.10">
    <property type="entry name" value="SET domain"/>
    <property type="match status" value="1"/>
</dbReference>
<protein>
    <submittedName>
        <fullName evidence="3">SET domain-containing protein</fullName>
    </submittedName>
</protein>
<dbReference type="OrthoDB" id="5945798at2759"/>